<feature type="coiled-coil region" evidence="7">
    <location>
        <begin position="24"/>
        <end position="111"/>
    </location>
</feature>
<evidence type="ECO:0000256" key="5">
    <source>
        <dbReference type="ARBA" id="ARBA00023136"/>
    </source>
</evidence>
<sequence length="470" mass="51421">MKKRIIISILAWVCIGLIAGSGHARDMRQAAVEAKKQLHQAKQNLKSVTADIQKDKATLTREIKSLSDRVAILNTSIKEKTDRITYFTLENQKLAEKAAQGQAELDELSGAVRVAAGNLKSLLTASVYTARDNGRLDKLTPMLDTNRFPGLDDMGAIADLFMEEMTLTAGIDLETMAFVSDTGEQVKGEVLTLGGFTSAYRAGKKTGFLNYSPETGRLYALSALPKRSIQKSLSTYMNGNSDSVYIDISRGGALRQITHRQTLKDQIEKGGMLVWPILALGVFAVFIGIERSLFLSRVHSNTDKVMGKVNQLAAQGAWEECDQMVEAKKIPVHNVLKSGLNARQECRETVESVLQESILKELPRLERFLPMLNIMGAIAPLLGLLGTVTGMISTFHVITLYGTGDPRMMSGGISTALVTTMLGLGVAIPIMLLYTFLTRQVDHVIGDMEEKAVTLTNIIFREACTCECAE</sequence>
<keyword evidence="2" id="KW-1003">Cell membrane</keyword>
<dbReference type="InterPro" id="IPR017270">
    <property type="entry name" value="MotA/TolQ/ExbB-rel"/>
</dbReference>
<evidence type="ECO:0000256" key="8">
    <source>
        <dbReference type="SAM" id="Phobius"/>
    </source>
</evidence>
<comment type="subcellular location">
    <subcellularLocation>
        <location evidence="1">Cell membrane</location>
        <topology evidence="1">Multi-pass membrane protein</topology>
    </subcellularLocation>
    <subcellularLocation>
        <location evidence="6">Membrane</location>
        <topology evidence="6">Multi-pass membrane protein</topology>
    </subcellularLocation>
</comment>
<dbReference type="AlphaFoldDB" id="A0A328F5Y5"/>
<gene>
    <name evidence="12" type="ORF">DO021_21705</name>
    <name evidence="11" type="ORF">EYB58_20930</name>
</gene>
<keyword evidence="4 8" id="KW-1133">Transmembrane helix</keyword>
<feature type="transmembrane region" description="Helical" evidence="8">
    <location>
        <begin position="374"/>
        <end position="401"/>
    </location>
</feature>
<dbReference type="InterPro" id="IPR050790">
    <property type="entry name" value="ExbB/TolQ_transport"/>
</dbReference>
<keyword evidence="6" id="KW-0813">Transport</keyword>
<keyword evidence="3 8" id="KW-0812">Transmembrane</keyword>
<feature type="transmembrane region" description="Helical" evidence="8">
    <location>
        <begin position="413"/>
        <end position="437"/>
    </location>
</feature>
<feature type="signal peptide" evidence="9">
    <location>
        <begin position="1"/>
        <end position="24"/>
    </location>
</feature>
<keyword evidence="7" id="KW-0175">Coiled coil</keyword>
<evidence type="ECO:0000256" key="9">
    <source>
        <dbReference type="SAM" id="SignalP"/>
    </source>
</evidence>
<feature type="transmembrane region" description="Helical" evidence="8">
    <location>
        <begin position="270"/>
        <end position="289"/>
    </location>
</feature>
<dbReference type="Pfam" id="PF01618">
    <property type="entry name" value="MotA_ExbB"/>
    <property type="match status" value="1"/>
</dbReference>
<proteinExistence type="inferred from homology"/>
<dbReference type="PANTHER" id="PTHR30625:SF11">
    <property type="entry name" value="MOTA_TOLQ_EXBB PROTON CHANNEL DOMAIN-CONTAINING PROTEIN"/>
    <property type="match status" value="1"/>
</dbReference>
<evidence type="ECO:0000313" key="11">
    <source>
        <dbReference type="EMBL" id="QBH15168.1"/>
    </source>
</evidence>
<reference evidence="12 13" key="1">
    <citation type="submission" date="2018-06" db="EMBL/GenBank/DDBJ databases">
        <title>Complete Genome Sequence of Desulfobacter hydrogenophilus (DSM3380).</title>
        <authorList>
            <person name="Marietou A."/>
            <person name="Schreiber L."/>
            <person name="Marshall I."/>
            <person name="Jorgensen B."/>
        </authorList>
    </citation>
    <scope>NUCLEOTIDE SEQUENCE [LARGE SCALE GENOMIC DNA]</scope>
    <source>
        <strain evidence="12 13">DSM 3380</strain>
    </source>
</reference>
<evidence type="ECO:0000256" key="7">
    <source>
        <dbReference type="SAM" id="Coils"/>
    </source>
</evidence>
<dbReference type="GO" id="GO:0017038">
    <property type="term" value="P:protein import"/>
    <property type="evidence" value="ECO:0007669"/>
    <property type="project" value="TreeGrafter"/>
</dbReference>
<dbReference type="EMBL" id="QLNI01000078">
    <property type="protein sequence ID" value="RAL99943.1"/>
    <property type="molecule type" value="Genomic_DNA"/>
</dbReference>
<protein>
    <submittedName>
        <fullName evidence="12">Biopolymer transporter ExbB</fullName>
    </submittedName>
    <submittedName>
        <fullName evidence="11">MotA/TolQ/ExbB proton channel family protein</fullName>
    </submittedName>
</protein>
<evidence type="ECO:0000256" key="3">
    <source>
        <dbReference type="ARBA" id="ARBA00022692"/>
    </source>
</evidence>
<evidence type="ECO:0000256" key="4">
    <source>
        <dbReference type="ARBA" id="ARBA00022989"/>
    </source>
</evidence>
<evidence type="ECO:0000256" key="2">
    <source>
        <dbReference type="ARBA" id="ARBA00022475"/>
    </source>
</evidence>
<keyword evidence="14" id="KW-1185">Reference proteome</keyword>
<dbReference type="GO" id="GO:0005886">
    <property type="term" value="C:plasma membrane"/>
    <property type="evidence" value="ECO:0007669"/>
    <property type="project" value="UniProtKB-SubCell"/>
</dbReference>
<dbReference type="EMBL" id="CP036313">
    <property type="protein sequence ID" value="QBH15168.1"/>
    <property type="molecule type" value="Genomic_DNA"/>
</dbReference>
<dbReference type="PANTHER" id="PTHR30625">
    <property type="entry name" value="PROTEIN TOLQ"/>
    <property type="match status" value="1"/>
</dbReference>
<dbReference type="Proteomes" id="UP000293902">
    <property type="component" value="Chromosome"/>
</dbReference>
<evidence type="ECO:0000256" key="1">
    <source>
        <dbReference type="ARBA" id="ARBA00004651"/>
    </source>
</evidence>
<feature type="domain" description="MotA/TolQ/ExbB proton channel" evidence="10">
    <location>
        <begin position="331"/>
        <end position="449"/>
    </location>
</feature>
<name>A0A328F5Y5_9BACT</name>
<dbReference type="InterPro" id="IPR002898">
    <property type="entry name" value="MotA_ExbB_proton_chnl"/>
</dbReference>
<feature type="chain" id="PRO_5030062839" evidence="9">
    <location>
        <begin position="25"/>
        <end position="470"/>
    </location>
</feature>
<evidence type="ECO:0000313" key="14">
    <source>
        <dbReference type="Proteomes" id="UP000293902"/>
    </source>
</evidence>
<dbReference type="PIRSF" id="PIRSF037714">
    <property type="entry name" value="TolR"/>
    <property type="match status" value="1"/>
</dbReference>
<keyword evidence="9" id="KW-0732">Signal</keyword>
<evidence type="ECO:0000313" key="12">
    <source>
        <dbReference type="EMBL" id="RAL99943.1"/>
    </source>
</evidence>
<reference evidence="11 14" key="2">
    <citation type="submission" date="2019-02" db="EMBL/GenBank/DDBJ databases">
        <title>Complete genome sequence of Desulfobacter hydrogenophilus AcRS1.</title>
        <authorList>
            <person name="Marietou A."/>
            <person name="Lund M.B."/>
            <person name="Marshall I.P.G."/>
            <person name="Schreiber L."/>
            <person name="Jorgensen B."/>
        </authorList>
    </citation>
    <scope>NUCLEOTIDE SEQUENCE [LARGE SCALE GENOMIC DNA]</scope>
    <source>
        <strain evidence="11 14">AcRS1</strain>
    </source>
</reference>
<dbReference type="RefSeq" id="WP_111960588.1">
    <property type="nucleotide sequence ID" value="NZ_CP036313.1"/>
</dbReference>
<organism evidence="12 13">
    <name type="scientific">Desulfobacter hydrogenophilus</name>
    <dbReference type="NCBI Taxonomy" id="2291"/>
    <lineage>
        <taxon>Bacteria</taxon>
        <taxon>Pseudomonadati</taxon>
        <taxon>Thermodesulfobacteriota</taxon>
        <taxon>Desulfobacteria</taxon>
        <taxon>Desulfobacterales</taxon>
        <taxon>Desulfobacteraceae</taxon>
        <taxon>Desulfobacter</taxon>
    </lineage>
</organism>
<dbReference type="Proteomes" id="UP000248798">
    <property type="component" value="Unassembled WGS sequence"/>
</dbReference>
<dbReference type="OrthoDB" id="4045at2"/>
<evidence type="ECO:0000313" key="13">
    <source>
        <dbReference type="Proteomes" id="UP000248798"/>
    </source>
</evidence>
<keyword evidence="6" id="KW-0653">Protein transport</keyword>
<comment type="similarity">
    <text evidence="6">Belongs to the exbB/tolQ family.</text>
</comment>
<keyword evidence="5 8" id="KW-0472">Membrane</keyword>
<evidence type="ECO:0000256" key="6">
    <source>
        <dbReference type="RuleBase" id="RU004057"/>
    </source>
</evidence>
<accession>A0A328F5Y5</accession>
<evidence type="ECO:0000259" key="10">
    <source>
        <dbReference type="Pfam" id="PF01618"/>
    </source>
</evidence>